<feature type="domain" description="Tf2-1-like SH3-like" evidence="1">
    <location>
        <begin position="121"/>
        <end position="172"/>
    </location>
</feature>
<evidence type="ECO:0000259" key="1">
    <source>
        <dbReference type="Pfam" id="PF24626"/>
    </source>
</evidence>
<keyword evidence="3" id="KW-1185">Reference proteome</keyword>
<organism evidence="2 3">
    <name type="scientific">Tanacetum coccineum</name>
    <dbReference type="NCBI Taxonomy" id="301880"/>
    <lineage>
        <taxon>Eukaryota</taxon>
        <taxon>Viridiplantae</taxon>
        <taxon>Streptophyta</taxon>
        <taxon>Embryophyta</taxon>
        <taxon>Tracheophyta</taxon>
        <taxon>Spermatophyta</taxon>
        <taxon>Magnoliopsida</taxon>
        <taxon>eudicotyledons</taxon>
        <taxon>Gunneridae</taxon>
        <taxon>Pentapetalae</taxon>
        <taxon>asterids</taxon>
        <taxon>campanulids</taxon>
        <taxon>Asterales</taxon>
        <taxon>Asteraceae</taxon>
        <taxon>Asteroideae</taxon>
        <taxon>Anthemideae</taxon>
        <taxon>Anthemidinae</taxon>
        <taxon>Tanacetum</taxon>
    </lineage>
</organism>
<dbReference type="EMBL" id="BQNB010020264">
    <property type="protein sequence ID" value="GJT94104.1"/>
    <property type="molecule type" value="Genomic_DNA"/>
</dbReference>
<keyword evidence="2" id="KW-0808">Transferase</keyword>
<evidence type="ECO:0000313" key="3">
    <source>
        <dbReference type="Proteomes" id="UP001151760"/>
    </source>
</evidence>
<dbReference type="PANTHER" id="PTHR46148">
    <property type="entry name" value="CHROMO DOMAIN-CONTAINING PROTEIN"/>
    <property type="match status" value="1"/>
</dbReference>
<dbReference type="PANTHER" id="PTHR46148:SF59">
    <property type="entry name" value="NUCLEOTIDYLTRANSFERASE, RIBONUCLEASE H"/>
    <property type="match status" value="1"/>
</dbReference>
<dbReference type="Proteomes" id="UP001151760">
    <property type="component" value="Unassembled WGS sequence"/>
</dbReference>
<reference evidence="2" key="1">
    <citation type="journal article" date="2022" name="Int. J. Mol. Sci.">
        <title>Draft Genome of Tanacetum Coccineum: Genomic Comparison of Closely Related Tanacetum-Family Plants.</title>
        <authorList>
            <person name="Yamashiro T."/>
            <person name="Shiraishi A."/>
            <person name="Nakayama K."/>
            <person name="Satake H."/>
        </authorList>
    </citation>
    <scope>NUCLEOTIDE SEQUENCE</scope>
</reference>
<dbReference type="Pfam" id="PF24626">
    <property type="entry name" value="SH3_Tf2-1"/>
    <property type="match status" value="1"/>
</dbReference>
<dbReference type="GO" id="GO:0003964">
    <property type="term" value="F:RNA-directed DNA polymerase activity"/>
    <property type="evidence" value="ECO:0007669"/>
    <property type="project" value="UniProtKB-KW"/>
</dbReference>
<dbReference type="InterPro" id="IPR036397">
    <property type="entry name" value="RNaseH_sf"/>
</dbReference>
<reference evidence="2" key="2">
    <citation type="submission" date="2022-01" db="EMBL/GenBank/DDBJ databases">
        <authorList>
            <person name="Yamashiro T."/>
            <person name="Shiraishi A."/>
            <person name="Satake H."/>
            <person name="Nakayama K."/>
        </authorList>
    </citation>
    <scope>NUCLEOTIDE SEQUENCE</scope>
</reference>
<gene>
    <name evidence="2" type="ORF">Tco_1082949</name>
</gene>
<keyword evidence="2" id="KW-0548">Nucleotidyltransferase</keyword>
<dbReference type="InterPro" id="IPR056924">
    <property type="entry name" value="SH3_Tf2-1"/>
</dbReference>
<evidence type="ECO:0000313" key="2">
    <source>
        <dbReference type="EMBL" id="GJT94104.1"/>
    </source>
</evidence>
<sequence>MSMTIQSSVKDKILATSSETSKVKNASTEMLRDLDQQMEKRAYDADGQSERMIQTLEDIMRACVINFSGSYRSSIRCAPFEALYGRKCRLPVLWAELGESSLIGLELVQETTDKVTPWKDVVRFGKKGKLAPRYVGPFEILERIGLVAYRLRLPDELSSVHDIFYVSNLKKCLADANLHVPLDEIKVDKTLRFVEEPIEIMDQEIKKLKHRKIALVKVRWNSKRGPEFTWEHKDHMRIRLALPLDMDMIKWCAI</sequence>
<name>A0ABQ5I1Y1_9ASTR</name>
<protein>
    <submittedName>
        <fullName evidence="2">Reverse transcriptase domain-containing protein</fullName>
    </submittedName>
</protein>
<keyword evidence="2" id="KW-0695">RNA-directed DNA polymerase</keyword>
<proteinExistence type="predicted"/>
<accession>A0ABQ5I1Y1</accession>
<comment type="caution">
    <text evidence="2">The sequence shown here is derived from an EMBL/GenBank/DDBJ whole genome shotgun (WGS) entry which is preliminary data.</text>
</comment>
<dbReference type="Gene3D" id="3.30.420.10">
    <property type="entry name" value="Ribonuclease H-like superfamily/Ribonuclease H"/>
    <property type="match status" value="1"/>
</dbReference>